<gene>
    <name evidence="1" type="ORF">D0C36_07885</name>
</gene>
<evidence type="ECO:0000313" key="2">
    <source>
        <dbReference type="Proteomes" id="UP000264217"/>
    </source>
</evidence>
<keyword evidence="2" id="KW-1185">Reference proteome</keyword>
<dbReference type="Proteomes" id="UP000264217">
    <property type="component" value="Unassembled WGS sequence"/>
</dbReference>
<dbReference type="PANTHER" id="PTHR30348">
    <property type="entry name" value="UNCHARACTERIZED PROTEIN YECE"/>
    <property type="match status" value="1"/>
</dbReference>
<dbReference type="InterPro" id="IPR036520">
    <property type="entry name" value="UPF0759_sf"/>
</dbReference>
<accession>A0A372P0Y7</accession>
<dbReference type="Gene3D" id="3.20.20.410">
    <property type="entry name" value="Protein of unknown function UPF0759"/>
    <property type="match status" value="1"/>
</dbReference>
<dbReference type="RefSeq" id="WP_117391400.1">
    <property type="nucleotide sequence ID" value="NZ_QWDC01000001.1"/>
</dbReference>
<name>A0A372P0Y7_9SPHI</name>
<organism evidence="1 2">
    <name type="scientific">Mucilaginibacter conchicola</name>
    <dbReference type="NCBI Taxonomy" id="2303333"/>
    <lineage>
        <taxon>Bacteria</taxon>
        <taxon>Pseudomonadati</taxon>
        <taxon>Bacteroidota</taxon>
        <taxon>Sphingobacteriia</taxon>
        <taxon>Sphingobacteriales</taxon>
        <taxon>Sphingobacteriaceae</taxon>
        <taxon>Mucilaginibacter</taxon>
    </lineage>
</organism>
<dbReference type="Pfam" id="PF01904">
    <property type="entry name" value="DUF72"/>
    <property type="match status" value="1"/>
</dbReference>
<dbReference type="EMBL" id="QWDC01000001">
    <property type="protein sequence ID" value="RFZ95851.1"/>
    <property type="molecule type" value="Genomic_DNA"/>
</dbReference>
<dbReference type="PANTHER" id="PTHR30348:SF14">
    <property type="entry name" value="BLR8050 PROTEIN"/>
    <property type="match status" value="1"/>
</dbReference>
<evidence type="ECO:0000313" key="1">
    <source>
        <dbReference type="EMBL" id="RFZ95851.1"/>
    </source>
</evidence>
<sequence>MQDDSRQLPSNFYSGTSGLVLPVPNKQAYPPQYQNTSRLTYYGSLFNSLEINSSFYKLPMLSTVKKWANEVPDDFKFTYKLLRDITHNKEMLFNPEDIDRFIQLVDATGNKKGCLLIQFPGSTGISTIKQLEKLLVNIGNTGWDVAVEFRNKNWYHEDVYRLLDEHNAAMVIQDMPKAITPMIDFPTDFVYLRFHGPNGGYRGSYSGAVLQEYAQMIIEWLGDGKRVYAYFNNTAGDAVHNLITLNGMVREAGL</sequence>
<dbReference type="OrthoDB" id="9780310at2"/>
<dbReference type="InterPro" id="IPR002763">
    <property type="entry name" value="DUF72"/>
</dbReference>
<comment type="caution">
    <text evidence="1">The sequence shown here is derived from an EMBL/GenBank/DDBJ whole genome shotgun (WGS) entry which is preliminary data.</text>
</comment>
<protein>
    <submittedName>
        <fullName evidence="1">DUF72 domain-containing protein</fullName>
    </submittedName>
</protein>
<proteinExistence type="predicted"/>
<dbReference type="SUPFAM" id="SSF117396">
    <property type="entry name" value="TM1631-like"/>
    <property type="match status" value="1"/>
</dbReference>
<dbReference type="AlphaFoldDB" id="A0A372P0Y7"/>
<reference evidence="1 2" key="1">
    <citation type="submission" date="2018-08" db="EMBL/GenBank/DDBJ databases">
        <title>Mucilaginibacter sp. MYSH2.</title>
        <authorList>
            <person name="Seo T."/>
        </authorList>
    </citation>
    <scope>NUCLEOTIDE SEQUENCE [LARGE SCALE GENOMIC DNA]</scope>
    <source>
        <strain evidence="1 2">MYSH2</strain>
    </source>
</reference>